<dbReference type="GO" id="GO:0022857">
    <property type="term" value="F:transmembrane transporter activity"/>
    <property type="evidence" value="ECO:0007669"/>
    <property type="project" value="InterPro"/>
</dbReference>
<feature type="compositionally biased region" description="Low complexity" evidence="5">
    <location>
        <begin position="11"/>
        <end position="22"/>
    </location>
</feature>
<feature type="transmembrane region" description="Helical" evidence="6">
    <location>
        <begin position="463"/>
        <end position="481"/>
    </location>
</feature>
<protein>
    <recommendedName>
        <fullName evidence="7">Major facilitator superfamily (MFS) profile domain-containing protein</fullName>
    </recommendedName>
</protein>
<dbReference type="EMBL" id="JAVHJO010000016">
    <property type="protein sequence ID" value="KAK6526541.1"/>
    <property type="molecule type" value="Genomic_DNA"/>
</dbReference>
<evidence type="ECO:0000313" key="9">
    <source>
        <dbReference type="Proteomes" id="UP001365542"/>
    </source>
</evidence>
<feature type="transmembrane region" description="Helical" evidence="6">
    <location>
        <begin position="123"/>
        <end position="145"/>
    </location>
</feature>
<dbReference type="InterPro" id="IPR036259">
    <property type="entry name" value="MFS_trans_sf"/>
</dbReference>
<evidence type="ECO:0000256" key="2">
    <source>
        <dbReference type="ARBA" id="ARBA00022692"/>
    </source>
</evidence>
<dbReference type="Gene3D" id="1.20.1250.20">
    <property type="entry name" value="MFS general substrate transporter like domains"/>
    <property type="match status" value="1"/>
</dbReference>
<evidence type="ECO:0000256" key="3">
    <source>
        <dbReference type="ARBA" id="ARBA00022989"/>
    </source>
</evidence>
<dbReference type="PROSITE" id="PS50850">
    <property type="entry name" value="MFS"/>
    <property type="match status" value="1"/>
</dbReference>
<dbReference type="InterPro" id="IPR020846">
    <property type="entry name" value="MFS_dom"/>
</dbReference>
<feature type="transmembrane region" description="Helical" evidence="6">
    <location>
        <begin position="527"/>
        <end position="547"/>
    </location>
</feature>
<feature type="transmembrane region" description="Helical" evidence="6">
    <location>
        <begin position="196"/>
        <end position="215"/>
    </location>
</feature>
<feature type="transmembrane region" description="Helical" evidence="6">
    <location>
        <begin position="396"/>
        <end position="417"/>
    </location>
</feature>
<evidence type="ECO:0000259" key="7">
    <source>
        <dbReference type="PROSITE" id="PS50850"/>
    </source>
</evidence>
<evidence type="ECO:0000256" key="4">
    <source>
        <dbReference type="ARBA" id="ARBA00023136"/>
    </source>
</evidence>
<evidence type="ECO:0000313" key="8">
    <source>
        <dbReference type="EMBL" id="KAK6526541.1"/>
    </source>
</evidence>
<evidence type="ECO:0000256" key="5">
    <source>
        <dbReference type="SAM" id="MobiDB-lite"/>
    </source>
</evidence>
<dbReference type="SUPFAM" id="SSF103473">
    <property type="entry name" value="MFS general substrate transporter"/>
    <property type="match status" value="1"/>
</dbReference>
<evidence type="ECO:0000256" key="6">
    <source>
        <dbReference type="SAM" id="Phobius"/>
    </source>
</evidence>
<dbReference type="PANTHER" id="PTHR23501">
    <property type="entry name" value="MAJOR FACILITATOR SUPERFAMILY"/>
    <property type="match status" value="1"/>
</dbReference>
<feature type="transmembrane region" description="Helical" evidence="6">
    <location>
        <begin position="227"/>
        <end position="247"/>
    </location>
</feature>
<reference evidence="8 9" key="1">
    <citation type="submission" date="2019-10" db="EMBL/GenBank/DDBJ databases">
        <authorList>
            <person name="Palmer J.M."/>
        </authorList>
    </citation>
    <scope>NUCLEOTIDE SEQUENCE [LARGE SCALE GENOMIC DNA]</scope>
    <source>
        <strain evidence="8 9">TWF694</strain>
    </source>
</reference>
<comment type="subcellular location">
    <subcellularLocation>
        <location evidence="1">Membrane</location>
        <topology evidence="1">Multi-pass membrane protein</topology>
    </subcellularLocation>
</comment>
<dbReference type="PANTHER" id="PTHR23501:SF198">
    <property type="entry name" value="AZOLE RESISTANCE PROTEIN 1-RELATED"/>
    <property type="match status" value="1"/>
</dbReference>
<gene>
    <name evidence="8" type="ORF">TWF694_005124</name>
</gene>
<feature type="transmembrane region" description="Helical" evidence="6">
    <location>
        <begin position="289"/>
        <end position="307"/>
    </location>
</feature>
<keyword evidence="9" id="KW-1185">Reference proteome</keyword>
<evidence type="ECO:0000256" key="1">
    <source>
        <dbReference type="ARBA" id="ARBA00004141"/>
    </source>
</evidence>
<dbReference type="InterPro" id="IPR011701">
    <property type="entry name" value="MFS"/>
</dbReference>
<dbReference type="Pfam" id="PF07690">
    <property type="entry name" value="MFS_1"/>
    <property type="match status" value="1"/>
</dbReference>
<dbReference type="Proteomes" id="UP001365542">
    <property type="component" value="Unassembled WGS sequence"/>
</dbReference>
<comment type="caution">
    <text evidence="8">The sequence shown here is derived from an EMBL/GenBank/DDBJ whole genome shotgun (WGS) entry which is preliminary data.</text>
</comment>
<feature type="transmembrane region" description="Helical" evidence="6">
    <location>
        <begin position="586"/>
        <end position="612"/>
    </location>
</feature>
<keyword evidence="4 6" id="KW-0472">Membrane</keyword>
<dbReference type="AlphaFoldDB" id="A0AAV9WX74"/>
<feature type="region of interest" description="Disordered" evidence="5">
    <location>
        <begin position="1"/>
        <end position="22"/>
    </location>
</feature>
<dbReference type="CDD" id="cd17502">
    <property type="entry name" value="MFS_Azr1_MDR_like"/>
    <property type="match status" value="1"/>
</dbReference>
<dbReference type="GO" id="GO:0005886">
    <property type="term" value="C:plasma membrane"/>
    <property type="evidence" value="ECO:0007669"/>
    <property type="project" value="TreeGrafter"/>
</dbReference>
<feature type="transmembrane region" description="Helical" evidence="6">
    <location>
        <begin position="254"/>
        <end position="277"/>
    </location>
</feature>
<dbReference type="FunFam" id="1.20.1250.20:FF:000196">
    <property type="entry name" value="MFS toxin efflux pump (AflT)"/>
    <property type="match status" value="1"/>
</dbReference>
<organism evidence="8 9">
    <name type="scientific">Orbilia ellipsospora</name>
    <dbReference type="NCBI Taxonomy" id="2528407"/>
    <lineage>
        <taxon>Eukaryota</taxon>
        <taxon>Fungi</taxon>
        <taxon>Dikarya</taxon>
        <taxon>Ascomycota</taxon>
        <taxon>Pezizomycotina</taxon>
        <taxon>Orbiliomycetes</taxon>
        <taxon>Orbiliales</taxon>
        <taxon>Orbiliaceae</taxon>
        <taxon>Orbilia</taxon>
    </lineage>
</organism>
<proteinExistence type="predicted"/>
<feature type="transmembrane region" description="Helical" evidence="6">
    <location>
        <begin position="493"/>
        <end position="515"/>
    </location>
</feature>
<keyword evidence="3 6" id="KW-1133">Transmembrane helix</keyword>
<feature type="transmembrane region" description="Helical" evidence="6">
    <location>
        <begin position="328"/>
        <end position="347"/>
    </location>
</feature>
<sequence length="619" mass="67473">MDLQGSDKAVSSTTERTNNSTNIQPTNLTQWFKLTVLKSLIGRQIKFIKNWNGKQNDILPVHDPSTKNIQAQGAANPRSSTDSDKTLVEEWFDINFNPKVPTGSDILDDKSATFEEKEDESKYLGGFSLIILTIGLCLSTFVVALDNSIIASAVPSITSQFNSIGDVGWYGSSYLLTQTSLQPVFGKIYTNFNVKWTFLTALIIFEVGSVISAIAPTSAVFILGRAISGIGAAALFCGGITIVGFSVPLRKRPIYITALSSMFGLSSVLGLLLGGAFADSKTLTWRWCFWINLPIGFVAFTVVFFFLKSPTANPDNRTLKQRIQNINPIGALVFICAITCLLLALQWGGFTYKWTDARVYTPLIIFALMMGVFVYIQFKERDEAIIPLRILRNRTVLASCGFIMFLSMALYAHIYFLPFYFQTVRGSSAVESGIHCIPYLVSIIVATIIVGVSVTYIGYYTPLMWASALLFVVGAALLHTLKVDSSAAKWIGYQVLCGLGIGMGIQIPFIAIQVVLSTEDIPVGSALANFFNSLGGAISISIVENIFTNSLFDELPKFAPGGDRPLAATALSSVVLLKSLPDFTTLFNTAIMACFILPIVVGIIALLCSLAVEMKSRIR</sequence>
<accession>A0AAV9WX74</accession>
<feature type="transmembrane region" description="Helical" evidence="6">
    <location>
        <begin position="437"/>
        <end position="456"/>
    </location>
</feature>
<name>A0AAV9WX74_9PEZI</name>
<feature type="domain" description="Major facilitator superfamily (MFS) profile" evidence="7">
    <location>
        <begin position="132"/>
        <end position="617"/>
    </location>
</feature>
<keyword evidence="2 6" id="KW-0812">Transmembrane</keyword>
<feature type="transmembrane region" description="Helical" evidence="6">
    <location>
        <begin position="359"/>
        <end position="376"/>
    </location>
</feature>